<protein>
    <submittedName>
        <fullName evidence="2">Uncharacterized protein</fullName>
    </submittedName>
</protein>
<evidence type="ECO:0000313" key="3">
    <source>
        <dbReference type="Proteomes" id="UP000718278"/>
    </source>
</evidence>
<organism evidence="2 3">
    <name type="scientific">Brucella pituitosa</name>
    <dbReference type="NCBI Taxonomy" id="571256"/>
    <lineage>
        <taxon>Bacteria</taxon>
        <taxon>Pseudomonadati</taxon>
        <taxon>Pseudomonadota</taxon>
        <taxon>Alphaproteobacteria</taxon>
        <taxon>Hyphomicrobiales</taxon>
        <taxon>Brucellaceae</taxon>
        <taxon>Brucella/Ochrobactrum group</taxon>
        <taxon>Brucella</taxon>
    </lineage>
</organism>
<sequence>MVAEIIPPGDEPRHLVDVQDLPHNALSAILRKLNEKSQKSTQSFFGDYKLNIYDIKNLLDKVSQEFNDVQPISETTSVSIHLSSNRRFYFSSWEEFKEFDSTQTETTKSISVEYTLDFISPKQNLERYKIQVSIQNIPARYQLYIGPITLGPVEDIGIPPVPIHATVQYSNYIRGKNIISTVDGWVNSLEKQDRKIIDRLQKWSHSISKTTLALVTLSAMIGCLSFVPPISANISDACYFILYCSIFIYCSYKVGGILSAFLERFIDMQTRNYAICLTRGDENASRKLEIKNRDYIRNSFIILAGIITQITCSITASYIWEIAK</sequence>
<reference evidence="2 3" key="1">
    <citation type="submission" date="2020-10" db="EMBL/GenBank/DDBJ databases">
        <title>Genomic characterization of underground lake bacteria from Wind Cave National Park: Insight into the archetypical LuxI/LuxR and identification of LuxR solos.</title>
        <authorList>
            <person name="Wengert P.C."/>
            <person name="Savka M.A."/>
        </authorList>
    </citation>
    <scope>NUCLEOTIDE SEQUENCE [LARGE SCALE GENOMIC DNA]</scope>
    <source>
        <strain evidence="2 3">SD316</strain>
    </source>
</reference>
<feature type="transmembrane region" description="Helical" evidence="1">
    <location>
        <begin position="300"/>
        <end position="320"/>
    </location>
</feature>
<accession>A0ABS3JVK6</accession>
<dbReference type="EMBL" id="JADIJS010000001">
    <property type="protein sequence ID" value="MBO1038694.1"/>
    <property type="molecule type" value="Genomic_DNA"/>
</dbReference>
<proteinExistence type="predicted"/>
<dbReference type="Proteomes" id="UP000718278">
    <property type="component" value="Unassembled WGS sequence"/>
</dbReference>
<feature type="transmembrane region" description="Helical" evidence="1">
    <location>
        <begin position="240"/>
        <end position="262"/>
    </location>
</feature>
<name>A0ABS3JVK6_9HYPH</name>
<evidence type="ECO:0000313" key="2">
    <source>
        <dbReference type="EMBL" id="MBO1038694.1"/>
    </source>
</evidence>
<keyword evidence="1" id="KW-0812">Transmembrane</keyword>
<keyword evidence="1" id="KW-0472">Membrane</keyword>
<keyword evidence="3" id="KW-1185">Reference proteome</keyword>
<comment type="caution">
    <text evidence="2">The sequence shown here is derived from an EMBL/GenBank/DDBJ whole genome shotgun (WGS) entry which is preliminary data.</text>
</comment>
<gene>
    <name evidence="2" type="ORF">IPV26_03340</name>
</gene>
<evidence type="ECO:0000256" key="1">
    <source>
        <dbReference type="SAM" id="Phobius"/>
    </source>
</evidence>
<keyword evidence="1" id="KW-1133">Transmembrane helix</keyword>
<feature type="transmembrane region" description="Helical" evidence="1">
    <location>
        <begin position="212"/>
        <end position="234"/>
    </location>
</feature>
<dbReference type="RefSeq" id="WP_207487224.1">
    <property type="nucleotide sequence ID" value="NZ_JADIJS010000001.1"/>
</dbReference>